<dbReference type="EMBL" id="JAHUTI010084702">
    <property type="protein sequence ID" value="MED6259586.1"/>
    <property type="molecule type" value="Genomic_DNA"/>
</dbReference>
<sequence length="102" mass="11362">MDFSHFMCGFFQCIPASSHTIQSDLLFQGFFSLCIPQTSSTSQIPVICRNIQMTLQSPDISEIHHGVETIILSCEQDKGDCVDFRGNRNRSSILSIMGEKAS</sequence>
<proteinExistence type="predicted"/>
<keyword evidence="2" id="KW-1185">Reference proteome</keyword>
<evidence type="ECO:0000313" key="1">
    <source>
        <dbReference type="EMBL" id="MED6259586.1"/>
    </source>
</evidence>
<reference evidence="1 2" key="1">
    <citation type="submission" date="2021-07" db="EMBL/GenBank/DDBJ databases">
        <authorList>
            <person name="Palmer J.M."/>
        </authorList>
    </citation>
    <scope>NUCLEOTIDE SEQUENCE [LARGE SCALE GENOMIC DNA]</scope>
    <source>
        <strain evidence="1 2">AT_MEX2019</strain>
        <tissue evidence="1">Muscle</tissue>
    </source>
</reference>
<organism evidence="1 2">
    <name type="scientific">Ataeniobius toweri</name>
    <dbReference type="NCBI Taxonomy" id="208326"/>
    <lineage>
        <taxon>Eukaryota</taxon>
        <taxon>Metazoa</taxon>
        <taxon>Chordata</taxon>
        <taxon>Craniata</taxon>
        <taxon>Vertebrata</taxon>
        <taxon>Euteleostomi</taxon>
        <taxon>Actinopterygii</taxon>
        <taxon>Neopterygii</taxon>
        <taxon>Teleostei</taxon>
        <taxon>Neoteleostei</taxon>
        <taxon>Acanthomorphata</taxon>
        <taxon>Ovalentaria</taxon>
        <taxon>Atherinomorphae</taxon>
        <taxon>Cyprinodontiformes</taxon>
        <taxon>Goodeidae</taxon>
        <taxon>Ataeniobius</taxon>
    </lineage>
</organism>
<accession>A0ABU7CA56</accession>
<evidence type="ECO:0000313" key="2">
    <source>
        <dbReference type="Proteomes" id="UP001345963"/>
    </source>
</evidence>
<protein>
    <submittedName>
        <fullName evidence="1">Uncharacterized protein</fullName>
    </submittedName>
</protein>
<name>A0ABU7CA56_9TELE</name>
<dbReference type="Proteomes" id="UP001345963">
    <property type="component" value="Unassembled WGS sequence"/>
</dbReference>
<comment type="caution">
    <text evidence="1">The sequence shown here is derived from an EMBL/GenBank/DDBJ whole genome shotgun (WGS) entry which is preliminary data.</text>
</comment>
<gene>
    <name evidence="1" type="ORF">ATANTOWER_025833</name>
</gene>